<dbReference type="SUPFAM" id="SSF142921">
    <property type="entry name" value="WGR domain-like"/>
    <property type="match status" value="1"/>
</dbReference>
<dbReference type="AlphaFoldDB" id="A0AAN9A3U4"/>
<keyword evidence="2" id="KW-0328">Glycosyltransferase</keyword>
<dbReference type="GO" id="GO:1990404">
    <property type="term" value="F:NAD+-protein mono-ADP-ribosyltransferase activity"/>
    <property type="evidence" value="ECO:0007669"/>
    <property type="project" value="TreeGrafter"/>
</dbReference>
<comment type="catalytic activity">
    <reaction evidence="5">
        <text>NAD(+) + (ADP-D-ribosyl)n-acceptor = nicotinamide + (ADP-D-ribosyl)n+1-acceptor + H(+).</text>
        <dbReference type="EC" id="2.4.2.30"/>
    </reaction>
</comment>
<keyword evidence="4" id="KW-0520">NAD</keyword>
<dbReference type="EMBL" id="JAXCGZ010014477">
    <property type="protein sequence ID" value="KAK7071470.1"/>
    <property type="molecule type" value="Genomic_DNA"/>
</dbReference>
<evidence type="ECO:0000256" key="6">
    <source>
        <dbReference type="SAM" id="MobiDB-lite"/>
    </source>
</evidence>
<dbReference type="EC" id="2.4.2.30" evidence="1"/>
<comment type="caution">
    <text evidence="8">The sequence shown here is derived from an EMBL/GenBank/DDBJ whole genome shotgun (WGS) entry which is preliminary data.</text>
</comment>
<dbReference type="Pfam" id="PF05406">
    <property type="entry name" value="WGR"/>
    <property type="match status" value="1"/>
</dbReference>
<keyword evidence="9" id="KW-1185">Reference proteome</keyword>
<dbReference type="GO" id="GO:0005730">
    <property type="term" value="C:nucleolus"/>
    <property type="evidence" value="ECO:0007669"/>
    <property type="project" value="TreeGrafter"/>
</dbReference>
<evidence type="ECO:0000313" key="9">
    <source>
        <dbReference type="Proteomes" id="UP001381693"/>
    </source>
</evidence>
<dbReference type="Proteomes" id="UP001381693">
    <property type="component" value="Unassembled WGS sequence"/>
</dbReference>
<evidence type="ECO:0000256" key="3">
    <source>
        <dbReference type="ARBA" id="ARBA00022679"/>
    </source>
</evidence>
<name>A0AAN9A3U4_HALRR</name>
<evidence type="ECO:0000256" key="4">
    <source>
        <dbReference type="ARBA" id="ARBA00023027"/>
    </source>
</evidence>
<dbReference type="PANTHER" id="PTHR10459:SF60">
    <property type="entry name" value="POLY [ADP-RIBOSE] POLYMERASE 2"/>
    <property type="match status" value="1"/>
</dbReference>
<sequence>MARGRGRGSAASKRKANADDNASTKRPKRGKKAAEDDLPALKREDSENTKIRKAITEASKTNQDIKIKKYKPDIFLSGFQPKASIHEDFACMLNQTNIGHNNNKFYVIQVAKANKDFICFTRWGRV</sequence>
<evidence type="ECO:0000256" key="5">
    <source>
        <dbReference type="ARBA" id="ARBA00033987"/>
    </source>
</evidence>
<dbReference type="InterPro" id="IPR050800">
    <property type="entry name" value="ARTD/PARP"/>
</dbReference>
<dbReference type="GO" id="GO:0070212">
    <property type="term" value="P:protein poly-ADP-ribosylation"/>
    <property type="evidence" value="ECO:0007669"/>
    <property type="project" value="TreeGrafter"/>
</dbReference>
<dbReference type="PANTHER" id="PTHR10459">
    <property type="entry name" value="DNA LIGASE"/>
    <property type="match status" value="1"/>
</dbReference>
<protein>
    <recommendedName>
        <fullName evidence="1">NAD(+) ADP-ribosyltransferase</fullName>
        <ecNumber evidence="1">2.4.2.30</ecNumber>
    </recommendedName>
</protein>
<feature type="region of interest" description="Disordered" evidence="6">
    <location>
        <begin position="1"/>
        <end position="49"/>
    </location>
</feature>
<evidence type="ECO:0000313" key="8">
    <source>
        <dbReference type="EMBL" id="KAK7071470.1"/>
    </source>
</evidence>
<dbReference type="InterPro" id="IPR008893">
    <property type="entry name" value="WGR_domain"/>
</dbReference>
<gene>
    <name evidence="8" type="ORF">SK128_021246</name>
</gene>
<keyword evidence="3" id="KW-0808">Transferase</keyword>
<proteinExistence type="predicted"/>
<feature type="domain" description="WGR" evidence="7">
    <location>
        <begin position="82"/>
        <end position="126"/>
    </location>
</feature>
<accession>A0AAN9A3U4</accession>
<evidence type="ECO:0000256" key="1">
    <source>
        <dbReference type="ARBA" id="ARBA00012020"/>
    </source>
</evidence>
<reference evidence="8 9" key="1">
    <citation type="submission" date="2023-11" db="EMBL/GenBank/DDBJ databases">
        <title>Halocaridina rubra genome assembly.</title>
        <authorList>
            <person name="Smith C."/>
        </authorList>
    </citation>
    <scope>NUCLEOTIDE SEQUENCE [LARGE SCALE GENOMIC DNA]</scope>
    <source>
        <strain evidence="8">EP-1</strain>
        <tissue evidence="8">Whole</tissue>
    </source>
</reference>
<dbReference type="PROSITE" id="PS51977">
    <property type="entry name" value="WGR"/>
    <property type="match status" value="1"/>
</dbReference>
<evidence type="ECO:0000256" key="2">
    <source>
        <dbReference type="ARBA" id="ARBA00022676"/>
    </source>
</evidence>
<dbReference type="GO" id="GO:0003950">
    <property type="term" value="F:NAD+ poly-ADP-ribosyltransferase activity"/>
    <property type="evidence" value="ECO:0007669"/>
    <property type="project" value="UniProtKB-EC"/>
</dbReference>
<organism evidence="8 9">
    <name type="scientific">Halocaridina rubra</name>
    <name type="common">Hawaiian red shrimp</name>
    <dbReference type="NCBI Taxonomy" id="373956"/>
    <lineage>
        <taxon>Eukaryota</taxon>
        <taxon>Metazoa</taxon>
        <taxon>Ecdysozoa</taxon>
        <taxon>Arthropoda</taxon>
        <taxon>Crustacea</taxon>
        <taxon>Multicrustacea</taxon>
        <taxon>Malacostraca</taxon>
        <taxon>Eumalacostraca</taxon>
        <taxon>Eucarida</taxon>
        <taxon>Decapoda</taxon>
        <taxon>Pleocyemata</taxon>
        <taxon>Caridea</taxon>
        <taxon>Atyoidea</taxon>
        <taxon>Atyidae</taxon>
        <taxon>Halocaridina</taxon>
    </lineage>
</organism>
<dbReference type="InterPro" id="IPR036930">
    <property type="entry name" value="WGR_dom_sf"/>
</dbReference>
<evidence type="ECO:0000259" key="7">
    <source>
        <dbReference type="PROSITE" id="PS51977"/>
    </source>
</evidence>
<feature type="compositionally biased region" description="Basic and acidic residues" evidence="6">
    <location>
        <begin position="32"/>
        <end position="49"/>
    </location>
</feature>
<dbReference type="GO" id="GO:0006302">
    <property type="term" value="P:double-strand break repair"/>
    <property type="evidence" value="ECO:0007669"/>
    <property type="project" value="TreeGrafter"/>
</dbReference>
<feature type="non-terminal residue" evidence="8">
    <location>
        <position position="126"/>
    </location>
</feature>